<dbReference type="SUPFAM" id="SSF52833">
    <property type="entry name" value="Thioredoxin-like"/>
    <property type="match status" value="1"/>
</dbReference>
<keyword evidence="2" id="KW-1185">Reference proteome</keyword>
<dbReference type="CDD" id="cd02947">
    <property type="entry name" value="TRX_family"/>
    <property type="match status" value="1"/>
</dbReference>
<dbReference type="InterPro" id="IPR036249">
    <property type="entry name" value="Thioredoxin-like_sf"/>
</dbReference>
<proteinExistence type="predicted"/>
<organism evidence="1 2">
    <name type="scientific">Hymenobacter koreensis</name>
    <dbReference type="NCBI Taxonomy" id="1084523"/>
    <lineage>
        <taxon>Bacteria</taxon>
        <taxon>Pseudomonadati</taxon>
        <taxon>Bacteroidota</taxon>
        <taxon>Cytophagia</taxon>
        <taxon>Cytophagales</taxon>
        <taxon>Hymenobacteraceae</taxon>
        <taxon>Hymenobacter</taxon>
    </lineage>
</organism>
<reference evidence="2" key="1">
    <citation type="journal article" date="2019" name="Int. J. Syst. Evol. Microbiol.">
        <title>The Global Catalogue of Microorganisms (GCM) 10K type strain sequencing project: providing services to taxonomists for standard genome sequencing and annotation.</title>
        <authorList>
            <consortium name="The Broad Institute Genomics Platform"/>
            <consortium name="The Broad Institute Genome Sequencing Center for Infectious Disease"/>
            <person name="Wu L."/>
            <person name="Ma J."/>
        </authorList>
    </citation>
    <scope>NUCLEOTIDE SEQUENCE [LARGE SCALE GENOMIC DNA]</scope>
    <source>
        <strain evidence="2">JCM 17924</strain>
    </source>
</reference>
<name>A0ABP8JAJ2_9BACT</name>
<protein>
    <recommendedName>
        <fullName evidence="3">Thioredoxin</fullName>
    </recommendedName>
</protein>
<accession>A0ABP8JAJ2</accession>
<gene>
    <name evidence="1" type="ORF">GCM10023186_33810</name>
</gene>
<sequence>MEVINTNDAGLRRLAHEHLKVFAKFTSDHDCDACEQLAPHISRFALDPTYEGIAFLRLDSDQNPVARKLMNERSAPFFVSYCQGRMLECDTLTSEAEVRAQLDRLRAFEPVTVRH</sequence>
<evidence type="ECO:0000313" key="2">
    <source>
        <dbReference type="Proteomes" id="UP001500454"/>
    </source>
</evidence>
<evidence type="ECO:0000313" key="1">
    <source>
        <dbReference type="EMBL" id="GAA4387800.1"/>
    </source>
</evidence>
<dbReference type="Proteomes" id="UP001500454">
    <property type="component" value="Unassembled WGS sequence"/>
</dbReference>
<evidence type="ECO:0008006" key="3">
    <source>
        <dbReference type="Google" id="ProtNLM"/>
    </source>
</evidence>
<dbReference type="RefSeq" id="WP_345226218.1">
    <property type="nucleotide sequence ID" value="NZ_BAABHA010000010.1"/>
</dbReference>
<dbReference type="Gene3D" id="3.40.30.10">
    <property type="entry name" value="Glutaredoxin"/>
    <property type="match status" value="1"/>
</dbReference>
<dbReference type="EMBL" id="BAABHA010000010">
    <property type="protein sequence ID" value="GAA4387800.1"/>
    <property type="molecule type" value="Genomic_DNA"/>
</dbReference>
<comment type="caution">
    <text evidence="1">The sequence shown here is derived from an EMBL/GenBank/DDBJ whole genome shotgun (WGS) entry which is preliminary data.</text>
</comment>